<dbReference type="AlphaFoldDB" id="F6HLS8"/>
<gene>
    <name evidence="1" type="ordered locus">VIT_10s0003g03720</name>
</gene>
<proteinExistence type="predicted"/>
<organism evidence="1 2">
    <name type="scientific">Vitis vinifera</name>
    <name type="common">Grape</name>
    <dbReference type="NCBI Taxonomy" id="29760"/>
    <lineage>
        <taxon>Eukaryota</taxon>
        <taxon>Viridiplantae</taxon>
        <taxon>Streptophyta</taxon>
        <taxon>Embryophyta</taxon>
        <taxon>Tracheophyta</taxon>
        <taxon>Spermatophyta</taxon>
        <taxon>Magnoliopsida</taxon>
        <taxon>eudicotyledons</taxon>
        <taxon>Gunneridae</taxon>
        <taxon>Pentapetalae</taxon>
        <taxon>rosids</taxon>
        <taxon>Vitales</taxon>
        <taxon>Vitaceae</taxon>
        <taxon>Viteae</taxon>
        <taxon>Vitis</taxon>
    </lineage>
</organism>
<dbReference type="PaxDb" id="29760-VIT_10s0003g03720.t01"/>
<dbReference type="InParanoid" id="F6HLS8"/>
<evidence type="ECO:0000313" key="1">
    <source>
        <dbReference type="EMBL" id="CCB55802.1"/>
    </source>
</evidence>
<sequence length="65" mass="7322">MSTFEPLSIPALHFLKIPILMPTLLLPLPKLSPSPDHLFLSFAREFGELLGTEVERKVPCCIFQT</sequence>
<name>F6HLS8_VITVI</name>
<dbReference type="HOGENOM" id="CLU_2854206_0_0_1"/>
<accession>F6HLS8</accession>
<dbReference type="EMBL" id="FN595992">
    <property type="protein sequence ID" value="CCB55802.1"/>
    <property type="molecule type" value="Genomic_DNA"/>
</dbReference>
<dbReference type="Proteomes" id="UP000009183">
    <property type="component" value="Chromosome 10"/>
</dbReference>
<keyword evidence="2" id="KW-1185">Reference proteome</keyword>
<evidence type="ECO:0000313" key="2">
    <source>
        <dbReference type="Proteomes" id="UP000009183"/>
    </source>
</evidence>
<protein>
    <submittedName>
        <fullName evidence="1">Uncharacterized protein</fullName>
    </submittedName>
</protein>
<reference evidence="2" key="1">
    <citation type="journal article" date="2007" name="Nature">
        <title>The grapevine genome sequence suggests ancestral hexaploidization in major angiosperm phyla.</title>
        <authorList>
            <consortium name="The French-Italian Public Consortium for Grapevine Genome Characterization."/>
            <person name="Jaillon O."/>
            <person name="Aury J.-M."/>
            <person name="Noel B."/>
            <person name="Policriti A."/>
            <person name="Clepet C."/>
            <person name="Casagrande A."/>
            <person name="Choisne N."/>
            <person name="Aubourg S."/>
            <person name="Vitulo N."/>
            <person name="Jubin C."/>
            <person name="Vezzi A."/>
            <person name="Legeai F."/>
            <person name="Hugueney P."/>
            <person name="Dasilva C."/>
            <person name="Horner D."/>
            <person name="Mica E."/>
            <person name="Jublot D."/>
            <person name="Poulain J."/>
            <person name="Bruyere C."/>
            <person name="Billault A."/>
            <person name="Segurens B."/>
            <person name="Gouyvenoux M."/>
            <person name="Ugarte E."/>
            <person name="Cattonaro F."/>
            <person name="Anthouard V."/>
            <person name="Vico V."/>
            <person name="Del Fabbro C."/>
            <person name="Alaux M."/>
            <person name="Di Gaspero G."/>
            <person name="Dumas V."/>
            <person name="Felice N."/>
            <person name="Paillard S."/>
            <person name="Juman I."/>
            <person name="Moroldo M."/>
            <person name="Scalabrin S."/>
            <person name="Canaguier A."/>
            <person name="Le Clainche I."/>
            <person name="Malacrida G."/>
            <person name="Durand E."/>
            <person name="Pesole G."/>
            <person name="Laucou V."/>
            <person name="Chatelet P."/>
            <person name="Merdinoglu D."/>
            <person name="Delledonne M."/>
            <person name="Pezzotti M."/>
            <person name="Lecharny A."/>
            <person name="Scarpelli C."/>
            <person name="Artiguenave F."/>
            <person name="Pe M.E."/>
            <person name="Valle G."/>
            <person name="Morgante M."/>
            <person name="Caboche M."/>
            <person name="Adam-Blondon A.-F."/>
            <person name="Weissenbach J."/>
            <person name="Quetier F."/>
            <person name="Wincker P."/>
        </authorList>
    </citation>
    <scope>NUCLEOTIDE SEQUENCE [LARGE SCALE GENOMIC DNA]</scope>
    <source>
        <strain evidence="2">cv. Pinot noir / PN40024</strain>
    </source>
</reference>